<dbReference type="Pfam" id="PF15630">
    <property type="entry name" value="CENP-S"/>
    <property type="match status" value="1"/>
</dbReference>
<keyword evidence="4" id="KW-0234">DNA repair</keyword>
<dbReference type="InterPro" id="IPR029003">
    <property type="entry name" value="CENP-S/Mhf1"/>
</dbReference>
<dbReference type="Proteomes" id="UP001497600">
    <property type="component" value="Chromosome H"/>
</dbReference>
<evidence type="ECO:0000256" key="2">
    <source>
        <dbReference type="ARBA" id="ARBA00022763"/>
    </source>
</evidence>
<dbReference type="EMBL" id="OZ004260">
    <property type="protein sequence ID" value="CAK7921695.1"/>
    <property type="molecule type" value="Genomic_DNA"/>
</dbReference>
<organism evidence="5 6">
    <name type="scientific">[Candida] anglica</name>
    <dbReference type="NCBI Taxonomy" id="148631"/>
    <lineage>
        <taxon>Eukaryota</taxon>
        <taxon>Fungi</taxon>
        <taxon>Dikarya</taxon>
        <taxon>Ascomycota</taxon>
        <taxon>Saccharomycotina</taxon>
        <taxon>Pichiomycetes</taxon>
        <taxon>Debaryomycetaceae</taxon>
        <taxon>Kurtzmaniella</taxon>
    </lineage>
</organism>
<name>A0ABP0ELH8_9ASCO</name>
<proteinExistence type="inferred from homology"/>
<reference evidence="5 6" key="1">
    <citation type="submission" date="2024-01" db="EMBL/GenBank/DDBJ databases">
        <authorList>
            <consortium name="Genoscope - CEA"/>
            <person name="William W."/>
        </authorList>
    </citation>
    <scope>NUCLEOTIDE SEQUENCE [LARGE SCALE GENOMIC DNA]</scope>
    <source>
        <strain evidence="5 6">29B2s-10</strain>
    </source>
</reference>
<keyword evidence="3" id="KW-0238">DNA-binding</keyword>
<dbReference type="Gene3D" id="1.10.20.10">
    <property type="entry name" value="Histone, subunit A"/>
    <property type="match status" value="1"/>
</dbReference>
<evidence type="ECO:0000256" key="1">
    <source>
        <dbReference type="ARBA" id="ARBA00006612"/>
    </source>
</evidence>
<accession>A0ABP0ELH8</accession>
<dbReference type="PANTHER" id="PTHR22980">
    <property type="entry name" value="CORTISTATIN"/>
    <property type="match status" value="1"/>
</dbReference>
<gene>
    <name evidence="5" type="primary">MHF1</name>
    <name evidence="5" type="ORF">CAAN4_H17282</name>
</gene>
<keyword evidence="2" id="KW-0227">DNA damage</keyword>
<evidence type="ECO:0000313" key="5">
    <source>
        <dbReference type="EMBL" id="CAK7921695.1"/>
    </source>
</evidence>
<dbReference type="CDD" id="cd22919">
    <property type="entry name" value="HFD_CENP-S"/>
    <property type="match status" value="1"/>
</dbReference>
<evidence type="ECO:0000256" key="3">
    <source>
        <dbReference type="ARBA" id="ARBA00023125"/>
    </source>
</evidence>
<dbReference type="InterPro" id="IPR009072">
    <property type="entry name" value="Histone-fold"/>
</dbReference>
<keyword evidence="6" id="KW-1185">Reference proteome</keyword>
<dbReference type="SUPFAM" id="SSF47113">
    <property type="entry name" value="Histone-fold"/>
    <property type="match status" value="1"/>
</dbReference>
<protein>
    <submittedName>
        <fullName evidence="5">Inner kinetochore subunit Mhf1p</fullName>
    </submittedName>
</protein>
<comment type="similarity">
    <text evidence="1">Belongs to the TAF9 family. CENP-S/MHF1 subfamily.</text>
</comment>
<evidence type="ECO:0000313" key="6">
    <source>
        <dbReference type="Proteomes" id="UP001497600"/>
    </source>
</evidence>
<sequence length="93" mass="10280">MAESEIAAHLKASVYLAVSNMVESELKDKAAATPTFIASLVELVFNQIIGLGNDLEQFAHHAGRDIVSPPDVFMITRKNKHLTEALHKFYKSL</sequence>
<evidence type="ECO:0000256" key="4">
    <source>
        <dbReference type="ARBA" id="ARBA00023204"/>
    </source>
</evidence>
<dbReference type="PANTHER" id="PTHR22980:SF0">
    <property type="entry name" value="CENTROMERE PROTEIN S"/>
    <property type="match status" value="1"/>
</dbReference>